<evidence type="ECO:0000259" key="2">
    <source>
        <dbReference type="PROSITE" id="PS50887"/>
    </source>
</evidence>
<dbReference type="InterPro" id="IPR043128">
    <property type="entry name" value="Rev_trsase/Diguanyl_cyclase"/>
</dbReference>
<dbReference type="Gene3D" id="3.30.450.20">
    <property type="entry name" value="PAS domain"/>
    <property type="match status" value="1"/>
</dbReference>
<protein>
    <recommendedName>
        <fullName evidence="2">GGDEF domain-containing protein</fullName>
    </recommendedName>
</protein>
<reference evidence="3 4" key="1">
    <citation type="submission" date="2017-10" db="EMBL/GenBank/DDBJ databases">
        <title>Sedimentibacterium mangrovi gen. nov., sp. nov., a novel member of family Phyllobacteriacea isolated from mangrove sediment.</title>
        <authorList>
            <person name="Liao H."/>
            <person name="Tian Y."/>
        </authorList>
    </citation>
    <scope>NUCLEOTIDE SEQUENCE [LARGE SCALE GENOMIC DNA]</scope>
    <source>
        <strain evidence="3 4">X9-2-2</strain>
    </source>
</reference>
<dbReference type="Pfam" id="PF00990">
    <property type="entry name" value="GGDEF"/>
    <property type="match status" value="1"/>
</dbReference>
<dbReference type="PANTHER" id="PTHR44757:SF2">
    <property type="entry name" value="BIOFILM ARCHITECTURE MAINTENANCE PROTEIN MBAA"/>
    <property type="match status" value="1"/>
</dbReference>
<dbReference type="InterPro" id="IPR052155">
    <property type="entry name" value="Biofilm_reg_signaling"/>
</dbReference>
<dbReference type="Gene3D" id="3.30.70.270">
    <property type="match status" value="1"/>
</dbReference>
<dbReference type="NCBIfam" id="TIGR00254">
    <property type="entry name" value="GGDEF"/>
    <property type="match status" value="1"/>
</dbReference>
<dbReference type="AlphaFoldDB" id="A0A2G1QKK1"/>
<keyword evidence="4" id="KW-1185">Reference proteome</keyword>
<dbReference type="InterPro" id="IPR035965">
    <property type="entry name" value="PAS-like_dom_sf"/>
</dbReference>
<dbReference type="SUPFAM" id="SSF55073">
    <property type="entry name" value="Nucleotide cyclase"/>
    <property type="match status" value="1"/>
</dbReference>
<dbReference type="InterPro" id="IPR029787">
    <property type="entry name" value="Nucleotide_cyclase"/>
</dbReference>
<evidence type="ECO:0000256" key="1">
    <source>
        <dbReference type="SAM" id="MobiDB-lite"/>
    </source>
</evidence>
<dbReference type="Proteomes" id="UP000221168">
    <property type="component" value="Unassembled WGS sequence"/>
</dbReference>
<feature type="domain" description="GGDEF" evidence="2">
    <location>
        <begin position="198"/>
        <end position="331"/>
    </location>
</feature>
<dbReference type="InterPro" id="IPR000160">
    <property type="entry name" value="GGDEF_dom"/>
</dbReference>
<dbReference type="PANTHER" id="PTHR44757">
    <property type="entry name" value="DIGUANYLATE CYCLASE DGCP"/>
    <property type="match status" value="1"/>
</dbReference>
<proteinExistence type="predicted"/>
<evidence type="ECO:0000313" key="3">
    <source>
        <dbReference type="EMBL" id="PHP65728.1"/>
    </source>
</evidence>
<evidence type="ECO:0000313" key="4">
    <source>
        <dbReference type="Proteomes" id="UP000221168"/>
    </source>
</evidence>
<dbReference type="CDD" id="cd01949">
    <property type="entry name" value="GGDEF"/>
    <property type="match status" value="1"/>
</dbReference>
<dbReference type="Pfam" id="PF12860">
    <property type="entry name" value="PAS_7"/>
    <property type="match status" value="1"/>
</dbReference>
<feature type="region of interest" description="Disordered" evidence="1">
    <location>
        <begin position="1"/>
        <end position="24"/>
    </location>
</feature>
<dbReference type="SUPFAM" id="SSF55785">
    <property type="entry name" value="PYP-like sensor domain (PAS domain)"/>
    <property type="match status" value="1"/>
</dbReference>
<comment type="caution">
    <text evidence="3">The sequence shown here is derived from an EMBL/GenBank/DDBJ whole genome shotgun (WGS) entry which is preliminary data.</text>
</comment>
<organism evidence="3 4">
    <name type="scientific">Zhengella mangrovi</name>
    <dbReference type="NCBI Taxonomy" id="1982044"/>
    <lineage>
        <taxon>Bacteria</taxon>
        <taxon>Pseudomonadati</taxon>
        <taxon>Pseudomonadota</taxon>
        <taxon>Alphaproteobacteria</taxon>
        <taxon>Hyphomicrobiales</taxon>
        <taxon>Notoacmeibacteraceae</taxon>
        <taxon>Zhengella</taxon>
    </lineage>
</organism>
<dbReference type="EMBL" id="PDVP01000013">
    <property type="protein sequence ID" value="PHP65728.1"/>
    <property type="molecule type" value="Genomic_DNA"/>
</dbReference>
<name>A0A2G1QKK1_9HYPH</name>
<dbReference type="SMART" id="SM00267">
    <property type="entry name" value="GGDEF"/>
    <property type="match status" value="1"/>
</dbReference>
<dbReference type="PROSITE" id="PS50887">
    <property type="entry name" value="GGDEF"/>
    <property type="match status" value="1"/>
</dbReference>
<accession>A0A2G1QKK1</accession>
<sequence length="369" mass="40548">MLPVSKNCRPSSGPATKNKKQSTGDIMEGLKRQLLTELARQNSVLEVVMACVAQGIALYDRKLNLVLHNEKYLSIYDVPQETSLVGTSKLDMLSMRSDRGAYSEKHFRTYLQQIHAMLSRREPMRAVCELTNGKVIEVNAAPMEDGGWLCTHHDITTQHKLQKTIEHIACTDELTGLYNRRVLEKTCLDALSDCKPGCGTAVALLDLNGFKQINDAYGHFAGDLILKQVASRLRAGTRREDTIIRLGGDEFAVIQPRIGTAADAEDAARGIMERFQEEFEVDGRHVFVGSSIGISYCDTGKTDLQHMLVEADKALYRSKESGEGSLYLVRFGANGPAIKLLAQDDAGAGMPAAAIRAMPAEAVVWNGYT</sequence>
<gene>
    <name evidence="3" type="ORF">CSC94_17930</name>
</gene>
<dbReference type="OrthoDB" id="9812260at2"/>